<dbReference type="Pfam" id="PF03462">
    <property type="entry name" value="PCRF"/>
    <property type="match status" value="1"/>
</dbReference>
<dbReference type="Gene3D" id="3.30.160.20">
    <property type="match status" value="1"/>
</dbReference>
<comment type="similarity">
    <text evidence="1">Belongs to the prokaryotic/mitochondrial release factor family.</text>
</comment>
<dbReference type="InterPro" id="IPR000352">
    <property type="entry name" value="Pep_chain_release_fac_I"/>
</dbReference>
<gene>
    <name evidence="5" type="ORF">RDB_LOCUS17113</name>
</gene>
<evidence type="ECO:0000313" key="5">
    <source>
        <dbReference type="EMBL" id="CAE6416007.1"/>
    </source>
</evidence>
<dbReference type="InterPro" id="IPR005139">
    <property type="entry name" value="PCRF"/>
</dbReference>
<dbReference type="EMBL" id="CAJMWX010000402">
    <property type="protein sequence ID" value="CAE6416007.1"/>
    <property type="molecule type" value="Genomic_DNA"/>
</dbReference>
<dbReference type="AlphaFoldDB" id="A0A8H2X7Z5"/>
<proteinExistence type="inferred from homology"/>
<accession>A0A8H2X7Z5</accession>
<protein>
    <recommendedName>
        <fullName evidence="4">Prokaryotic-type class I peptide chain release factors domain-containing protein</fullName>
    </recommendedName>
</protein>
<name>A0A8H2X7Z5_9AGAM</name>
<reference evidence="5" key="1">
    <citation type="submission" date="2021-01" db="EMBL/GenBank/DDBJ databases">
        <authorList>
            <person name="Kaushik A."/>
        </authorList>
    </citation>
    <scope>NUCLEOTIDE SEQUENCE</scope>
    <source>
        <strain evidence="5">AG4-R118</strain>
    </source>
</reference>
<dbReference type="Gene3D" id="3.30.70.1660">
    <property type="match status" value="1"/>
</dbReference>
<dbReference type="InterPro" id="IPR050057">
    <property type="entry name" value="Prokaryotic/Mito_RF"/>
</dbReference>
<feature type="domain" description="Prokaryotic-type class I peptide chain release factors" evidence="4">
    <location>
        <begin position="287"/>
        <end position="303"/>
    </location>
</feature>
<evidence type="ECO:0000256" key="3">
    <source>
        <dbReference type="ARBA" id="ARBA00022917"/>
    </source>
</evidence>
<dbReference type="GO" id="GO:0003747">
    <property type="term" value="F:translation release factor activity"/>
    <property type="evidence" value="ECO:0007669"/>
    <property type="project" value="InterPro"/>
</dbReference>
<dbReference type="SMART" id="SM00937">
    <property type="entry name" value="PCRF"/>
    <property type="match status" value="1"/>
</dbReference>
<dbReference type="SUPFAM" id="SSF75620">
    <property type="entry name" value="Release factor"/>
    <property type="match status" value="1"/>
</dbReference>
<keyword evidence="3" id="KW-0648">Protein biosynthesis</keyword>
<dbReference type="GO" id="GO:0032543">
    <property type="term" value="P:mitochondrial translation"/>
    <property type="evidence" value="ECO:0007669"/>
    <property type="project" value="UniProtKB-ARBA"/>
</dbReference>
<dbReference type="PROSITE" id="PS00745">
    <property type="entry name" value="RF_PROK_I"/>
    <property type="match status" value="1"/>
</dbReference>
<sequence>MSTFFALPQFVRYTRLASTLASPGNGSIALKKIESEAGRLLRVVEKRVAERTRAEREAKNPEMSMKDQITRSRLLKELEQLDRTWNEWLSAREVSACGMYVGRINNTTLETFLQSESLLSDTDPELRALAEDEQAESLGKLQTLASETFPSLLLQASSTSAYGAAIELKAGVGGSESALFLGDLARMYTRYAAAHRYSCEWIEKNEMEAARGGIKDAILEIKGEGSYDALRWESGVHRVQRVPATETQGRVHTSTVAVVVLPVIEGVSETEADDIVDPKDVRTDVMRSRGAGGQHVNRTESAVRLTHEPTGITVSMQDSRSQHQNRAKAWMILRARLLDRKLQAEMEARRAVRRDLVKGADRSEKVRTYNYAQDRVTDHRVGLTIKNLESVMEGDGLEEIIHALQRDHEATVMEDLLQDDVD</sequence>
<keyword evidence="2" id="KW-0488">Methylation</keyword>
<dbReference type="PANTHER" id="PTHR43804">
    <property type="entry name" value="LD18447P"/>
    <property type="match status" value="1"/>
</dbReference>
<organism evidence="5 6">
    <name type="scientific">Rhizoctonia solani</name>
    <dbReference type="NCBI Taxonomy" id="456999"/>
    <lineage>
        <taxon>Eukaryota</taxon>
        <taxon>Fungi</taxon>
        <taxon>Dikarya</taxon>
        <taxon>Basidiomycota</taxon>
        <taxon>Agaricomycotina</taxon>
        <taxon>Agaricomycetes</taxon>
        <taxon>Cantharellales</taxon>
        <taxon>Ceratobasidiaceae</taxon>
        <taxon>Rhizoctonia</taxon>
    </lineage>
</organism>
<dbReference type="PANTHER" id="PTHR43804:SF7">
    <property type="entry name" value="LD18447P"/>
    <property type="match status" value="1"/>
</dbReference>
<comment type="caution">
    <text evidence="5">The sequence shown here is derived from an EMBL/GenBank/DDBJ whole genome shotgun (WGS) entry which is preliminary data.</text>
</comment>
<evidence type="ECO:0000259" key="4">
    <source>
        <dbReference type="PROSITE" id="PS00745"/>
    </source>
</evidence>
<evidence type="ECO:0000256" key="1">
    <source>
        <dbReference type="ARBA" id="ARBA00010835"/>
    </source>
</evidence>
<dbReference type="Proteomes" id="UP000663888">
    <property type="component" value="Unassembled WGS sequence"/>
</dbReference>
<dbReference type="Pfam" id="PF00472">
    <property type="entry name" value="RF-1"/>
    <property type="match status" value="1"/>
</dbReference>
<evidence type="ECO:0000256" key="2">
    <source>
        <dbReference type="ARBA" id="ARBA00022481"/>
    </source>
</evidence>
<dbReference type="GO" id="GO:0005739">
    <property type="term" value="C:mitochondrion"/>
    <property type="evidence" value="ECO:0007669"/>
    <property type="project" value="GOC"/>
</dbReference>
<evidence type="ECO:0000313" key="6">
    <source>
        <dbReference type="Proteomes" id="UP000663888"/>
    </source>
</evidence>
<dbReference type="InterPro" id="IPR045853">
    <property type="entry name" value="Pep_chain_release_fac_I_sf"/>
</dbReference>
<dbReference type="FunFam" id="3.30.160.20:FF:000070">
    <property type="entry name" value="Related to MRF1-peptide chain release factor, mitochondrial"/>
    <property type="match status" value="1"/>
</dbReference>